<sequence>MLMKQRKVKAGMTPSKSWTTHRKKEMRRGTLRGVLTKSVFCYGAFCQIVYILTEFSIDHFCREVEFNSAFYLFILYGVMGYNLSSVREGFNALKTGFRRCIMQITIAIKSLFKMKNTKSENADDTKQNKKRTRGICGSPWVPIL</sequence>
<dbReference type="Proteomes" id="UP000054805">
    <property type="component" value="Unassembled WGS sequence"/>
</dbReference>
<evidence type="ECO:0000256" key="1">
    <source>
        <dbReference type="SAM" id="Phobius"/>
    </source>
</evidence>
<keyword evidence="1" id="KW-0472">Membrane</keyword>
<gene>
    <name evidence="2" type="ORF">T4B_11901</name>
</gene>
<comment type="caution">
    <text evidence="2">The sequence shown here is derived from an EMBL/GenBank/DDBJ whole genome shotgun (WGS) entry which is preliminary data.</text>
</comment>
<keyword evidence="1" id="KW-1133">Transmembrane helix</keyword>
<dbReference type="EMBL" id="JYDS01001149">
    <property type="protein sequence ID" value="KRY99543.1"/>
    <property type="molecule type" value="Genomic_DNA"/>
</dbReference>
<accession>A0A0V1GMJ0</accession>
<feature type="transmembrane region" description="Helical" evidence="1">
    <location>
        <begin position="31"/>
        <end position="52"/>
    </location>
</feature>
<organism evidence="2 3">
    <name type="scientific">Trichinella pseudospiralis</name>
    <name type="common">Parasitic roundworm</name>
    <dbReference type="NCBI Taxonomy" id="6337"/>
    <lineage>
        <taxon>Eukaryota</taxon>
        <taxon>Metazoa</taxon>
        <taxon>Ecdysozoa</taxon>
        <taxon>Nematoda</taxon>
        <taxon>Enoplea</taxon>
        <taxon>Dorylaimia</taxon>
        <taxon>Trichinellida</taxon>
        <taxon>Trichinellidae</taxon>
        <taxon>Trichinella</taxon>
    </lineage>
</organism>
<keyword evidence="1" id="KW-0812">Transmembrane</keyword>
<name>A0A0V1GMJ0_TRIPS</name>
<evidence type="ECO:0000313" key="3">
    <source>
        <dbReference type="Proteomes" id="UP000054805"/>
    </source>
</evidence>
<proteinExistence type="predicted"/>
<feature type="transmembrane region" description="Helical" evidence="1">
    <location>
        <begin position="64"/>
        <end position="84"/>
    </location>
</feature>
<protein>
    <submittedName>
        <fullName evidence="2">Uncharacterized protein</fullName>
    </submittedName>
</protein>
<dbReference type="AlphaFoldDB" id="A0A0V1GMJ0"/>
<evidence type="ECO:0000313" key="2">
    <source>
        <dbReference type="EMBL" id="KRY99543.1"/>
    </source>
</evidence>
<keyword evidence="3" id="KW-1185">Reference proteome</keyword>
<reference evidence="2 3" key="1">
    <citation type="submission" date="2015-01" db="EMBL/GenBank/DDBJ databases">
        <title>Evolution of Trichinella species and genotypes.</title>
        <authorList>
            <person name="Korhonen P.K."/>
            <person name="Edoardo P."/>
            <person name="Giuseppe L.R."/>
            <person name="Gasser R.B."/>
        </authorList>
    </citation>
    <scope>NUCLEOTIDE SEQUENCE [LARGE SCALE GENOMIC DNA]</scope>
    <source>
        <strain evidence="2">ISS588</strain>
    </source>
</reference>